<dbReference type="PANTHER" id="PTHR45527:SF1">
    <property type="entry name" value="FATTY ACID SYNTHASE"/>
    <property type="match status" value="1"/>
</dbReference>
<reference evidence="2 4" key="1">
    <citation type="journal article" date="2012" name="Nature">
        <title>Algal genomes reveal evolutionary mosaicism and the fate of nucleomorphs.</title>
        <authorList>
            <consortium name="DOE Joint Genome Institute"/>
            <person name="Curtis B.A."/>
            <person name="Tanifuji G."/>
            <person name="Burki F."/>
            <person name="Gruber A."/>
            <person name="Irimia M."/>
            <person name="Maruyama S."/>
            <person name="Arias M.C."/>
            <person name="Ball S.G."/>
            <person name="Gile G.H."/>
            <person name="Hirakawa Y."/>
            <person name="Hopkins J.F."/>
            <person name="Kuo A."/>
            <person name="Rensing S.A."/>
            <person name="Schmutz J."/>
            <person name="Symeonidi A."/>
            <person name="Elias M."/>
            <person name="Eveleigh R.J."/>
            <person name="Herman E.K."/>
            <person name="Klute M.J."/>
            <person name="Nakayama T."/>
            <person name="Obornik M."/>
            <person name="Reyes-Prieto A."/>
            <person name="Armbrust E.V."/>
            <person name="Aves S.J."/>
            <person name="Beiko R.G."/>
            <person name="Coutinho P."/>
            <person name="Dacks J.B."/>
            <person name="Durnford D.G."/>
            <person name="Fast N.M."/>
            <person name="Green B.R."/>
            <person name="Grisdale C.J."/>
            <person name="Hempel F."/>
            <person name="Henrissat B."/>
            <person name="Hoppner M.P."/>
            <person name="Ishida K."/>
            <person name="Kim E."/>
            <person name="Koreny L."/>
            <person name="Kroth P.G."/>
            <person name="Liu Y."/>
            <person name="Malik S.B."/>
            <person name="Maier U.G."/>
            <person name="McRose D."/>
            <person name="Mock T."/>
            <person name="Neilson J.A."/>
            <person name="Onodera N.T."/>
            <person name="Poole A.M."/>
            <person name="Pritham E.J."/>
            <person name="Richards T.A."/>
            <person name="Rocap G."/>
            <person name="Roy S.W."/>
            <person name="Sarai C."/>
            <person name="Schaack S."/>
            <person name="Shirato S."/>
            <person name="Slamovits C.H."/>
            <person name="Spencer D.F."/>
            <person name="Suzuki S."/>
            <person name="Worden A.Z."/>
            <person name="Zauner S."/>
            <person name="Barry K."/>
            <person name="Bell C."/>
            <person name="Bharti A.K."/>
            <person name="Crow J.A."/>
            <person name="Grimwood J."/>
            <person name="Kramer R."/>
            <person name="Lindquist E."/>
            <person name="Lucas S."/>
            <person name="Salamov A."/>
            <person name="McFadden G.I."/>
            <person name="Lane C.E."/>
            <person name="Keeling P.J."/>
            <person name="Gray M.W."/>
            <person name="Grigoriev I.V."/>
            <person name="Archibald J.M."/>
        </authorList>
    </citation>
    <scope>NUCLEOTIDE SEQUENCE</scope>
    <source>
        <strain evidence="2 4">CCMP2712</strain>
    </source>
</reference>
<feature type="non-terminal residue" evidence="2">
    <location>
        <position position="257"/>
    </location>
</feature>
<proteinExistence type="predicted"/>
<keyword evidence="4" id="KW-1185">Reference proteome</keyword>
<protein>
    <recommendedName>
        <fullName evidence="1">AMP-dependent synthetase/ligase domain-containing protein</fullName>
    </recommendedName>
</protein>
<reference evidence="3" key="3">
    <citation type="submission" date="2016-03" db="UniProtKB">
        <authorList>
            <consortium name="EnsemblProtists"/>
        </authorList>
    </citation>
    <scope>IDENTIFICATION</scope>
</reference>
<dbReference type="GO" id="GO:0044550">
    <property type="term" value="P:secondary metabolite biosynthetic process"/>
    <property type="evidence" value="ECO:0007669"/>
    <property type="project" value="TreeGrafter"/>
</dbReference>
<dbReference type="EnsemblProtists" id="EKX52453">
    <property type="protein sequence ID" value="EKX52453"/>
    <property type="gene ID" value="GUITHDRAFT_58154"/>
</dbReference>
<dbReference type="OrthoDB" id="429832at2759"/>
<dbReference type="AlphaFoldDB" id="L1JWI1"/>
<dbReference type="PANTHER" id="PTHR45527">
    <property type="entry name" value="NONRIBOSOMAL PEPTIDE SYNTHETASE"/>
    <property type="match status" value="1"/>
</dbReference>
<name>L1JWI1_GUITC</name>
<dbReference type="GO" id="GO:0043041">
    <property type="term" value="P:amino acid activation for nonribosomal peptide biosynthetic process"/>
    <property type="evidence" value="ECO:0007669"/>
    <property type="project" value="TreeGrafter"/>
</dbReference>
<sequence>ERISHIYFTSGSTGFPKGCVVGETALLRYCRARNEVFEFSSSSSCLLASPHTFDPCLGDIFSTWMAGGVLCVASKRTILSSLGKCLQEFRASHLLTTPTLFLSLHGSLGPADLQDLRVVALGGESMRQSLVEEWGEEVLLLNVYGVTECAVYQSCSRMRRGGDTKSIGRAIGDNMLLLVAGDGSDPSHLVEEGSGEEGEIWIAGPQVGLGYLLLPELTQERFVPHPTLGPCFRTGDIACATAGGWSLRGRRDCQVKI</sequence>
<dbReference type="EMBL" id="JH992972">
    <property type="protein sequence ID" value="EKX52453.1"/>
    <property type="molecule type" value="Genomic_DNA"/>
</dbReference>
<dbReference type="PROSITE" id="PS00455">
    <property type="entry name" value="AMP_BINDING"/>
    <property type="match status" value="1"/>
</dbReference>
<dbReference type="KEGG" id="gtt:GUITHDRAFT_58154"/>
<dbReference type="Pfam" id="PF00501">
    <property type="entry name" value="AMP-binding"/>
    <property type="match status" value="1"/>
</dbReference>
<dbReference type="SUPFAM" id="SSF56801">
    <property type="entry name" value="Acetyl-CoA synthetase-like"/>
    <property type="match status" value="1"/>
</dbReference>
<dbReference type="InterPro" id="IPR000873">
    <property type="entry name" value="AMP-dep_synth/lig_dom"/>
</dbReference>
<dbReference type="PaxDb" id="55529-EKX52453"/>
<dbReference type="Gene3D" id="3.40.50.12780">
    <property type="entry name" value="N-terminal domain of ligase-like"/>
    <property type="match status" value="1"/>
</dbReference>
<feature type="domain" description="AMP-dependent synthetase/ligase" evidence="1">
    <location>
        <begin position="5"/>
        <end position="212"/>
    </location>
</feature>
<evidence type="ECO:0000313" key="2">
    <source>
        <dbReference type="EMBL" id="EKX52453.1"/>
    </source>
</evidence>
<accession>L1JWI1</accession>
<reference evidence="4" key="2">
    <citation type="submission" date="2012-11" db="EMBL/GenBank/DDBJ databases">
        <authorList>
            <person name="Kuo A."/>
            <person name="Curtis B.A."/>
            <person name="Tanifuji G."/>
            <person name="Burki F."/>
            <person name="Gruber A."/>
            <person name="Irimia M."/>
            <person name="Maruyama S."/>
            <person name="Arias M.C."/>
            <person name="Ball S.G."/>
            <person name="Gile G.H."/>
            <person name="Hirakawa Y."/>
            <person name="Hopkins J.F."/>
            <person name="Rensing S.A."/>
            <person name="Schmutz J."/>
            <person name="Symeonidi A."/>
            <person name="Elias M."/>
            <person name="Eveleigh R.J."/>
            <person name="Herman E.K."/>
            <person name="Klute M.J."/>
            <person name="Nakayama T."/>
            <person name="Obornik M."/>
            <person name="Reyes-Prieto A."/>
            <person name="Armbrust E.V."/>
            <person name="Aves S.J."/>
            <person name="Beiko R.G."/>
            <person name="Coutinho P."/>
            <person name="Dacks J.B."/>
            <person name="Durnford D.G."/>
            <person name="Fast N.M."/>
            <person name="Green B.R."/>
            <person name="Grisdale C."/>
            <person name="Hempe F."/>
            <person name="Henrissat B."/>
            <person name="Hoppner M.P."/>
            <person name="Ishida K.-I."/>
            <person name="Kim E."/>
            <person name="Koreny L."/>
            <person name="Kroth P.G."/>
            <person name="Liu Y."/>
            <person name="Malik S.-B."/>
            <person name="Maier U.G."/>
            <person name="McRose D."/>
            <person name="Mock T."/>
            <person name="Neilson J.A."/>
            <person name="Onodera N.T."/>
            <person name="Poole A.M."/>
            <person name="Pritham E.J."/>
            <person name="Richards T.A."/>
            <person name="Rocap G."/>
            <person name="Roy S.W."/>
            <person name="Sarai C."/>
            <person name="Schaack S."/>
            <person name="Shirato S."/>
            <person name="Slamovits C.H."/>
            <person name="Spencer D.F."/>
            <person name="Suzuki S."/>
            <person name="Worden A.Z."/>
            <person name="Zauner S."/>
            <person name="Barry K."/>
            <person name="Bell C."/>
            <person name="Bharti A.K."/>
            <person name="Crow J.A."/>
            <person name="Grimwood J."/>
            <person name="Kramer R."/>
            <person name="Lindquist E."/>
            <person name="Lucas S."/>
            <person name="Salamov A."/>
            <person name="McFadden G.I."/>
            <person name="Lane C.E."/>
            <person name="Keeling P.J."/>
            <person name="Gray M.W."/>
            <person name="Grigoriev I.V."/>
            <person name="Archibald J.M."/>
        </authorList>
    </citation>
    <scope>NUCLEOTIDE SEQUENCE</scope>
    <source>
        <strain evidence="4">CCMP2712</strain>
    </source>
</reference>
<dbReference type="eggNOG" id="KOG1178">
    <property type="taxonomic scope" value="Eukaryota"/>
</dbReference>
<dbReference type="InterPro" id="IPR042099">
    <property type="entry name" value="ANL_N_sf"/>
</dbReference>
<dbReference type="GO" id="GO:0005737">
    <property type="term" value="C:cytoplasm"/>
    <property type="evidence" value="ECO:0007669"/>
    <property type="project" value="TreeGrafter"/>
</dbReference>
<organism evidence="2">
    <name type="scientific">Guillardia theta (strain CCMP2712)</name>
    <name type="common">Cryptophyte</name>
    <dbReference type="NCBI Taxonomy" id="905079"/>
    <lineage>
        <taxon>Eukaryota</taxon>
        <taxon>Cryptophyceae</taxon>
        <taxon>Pyrenomonadales</taxon>
        <taxon>Geminigeraceae</taxon>
        <taxon>Guillardia</taxon>
    </lineage>
</organism>
<dbReference type="RefSeq" id="XP_005839433.1">
    <property type="nucleotide sequence ID" value="XM_005839376.1"/>
</dbReference>
<dbReference type="InterPro" id="IPR020845">
    <property type="entry name" value="AMP-binding_CS"/>
</dbReference>
<evidence type="ECO:0000313" key="4">
    <source>
        <dbReference type="Proteomes" id="UP000011087"/>
    </source>
</evidence>
<feature type="non-terminal residue" evidence="2">
    <location>
        <position position="1"/>
    </location>
</feature>
<gene>
    <name evidence="2" type="ORF">GUITHDRAFT_58154</name>
</gene>
<dbReference type="STRING" id="905079.L1JWI1"/>
<evidence type="ECO:0000313" key="3">
    <source>
        <dbReference type="EnsemblProtists" id="EKX52453"/>
    </source>
</evidence>
<dbReference type="OMA" id="GRMMYST"/>
<dbReference type="GeneID" id="17309160"/>
<dbReference type="GO" id="GO:0031177">
    <property type="term" value="F:phosphopantetheine binding"/>
    <property type="evidence" value="ECO:0007669"/>
    <property type="project" value="TreeGrafter"/>
</dbReference>
<dbReference type="Proteomes" id="UP000011087">
    <property type="component" value="Unassembled WGS sequence"/>
</dbReference>
<dbReference type="HOGENOM" id="CLU_1084153_0_0_1"/>
<evidence type="ECO:0000259" key="1">
    <source>
        <dbReference type="Pfam" id="PF00501"/>
    </source>
</evidence>